<dbReference type="Proteomes" id="UP001152747">
    <property type="component" value="Unassembled WGS sequence"/>
</dbReference>
<feature type="transmembrane region" description="Helical" evidence="1">
    <location>
        <begin position="121"/>
        <end position="144"/>
    </location>
</feature>
<keyword evidence="1" id="KW-0472">Membrane</keyword>
<keyword evidence="1" id="KW-0812">Transmembrane</keyword>
<dbReference type="EMBL" id="CANHGI010000002">
    <property type="protein sequence ID" value="CAI5442066.1"/>
    <property type="molecule type" value="Genomic_DNA"/>
</dbReference>
<keyword evidence="1" id="KW-1133">Transmembrane helix</keyword>
<keyword evidence="3" id="KW-1185">Reference proteome</keyword>
<feature type="transmembrane region" description="Helical" evidence="1">
    <location>
        <begin position="164"/>
        <end position="185"/>
    </location>
</feature>
<feature type="transmembrane region" description="Helical" evidence="1">
    <location>
        <begin position="96"/>
        <end position="114"/>
    </location>
</feature>
<proteinExistence type="predicted"/>
<protein>
    <recommendedName>
        <fullName evidence="4">EXPERA domain-containing protein</fullName>
    </recommendedName>
</protein>
<feature type="transmembrane region" description="Helical" evidence="1">
    <location>
        <begin position="31"/>
        <end position="52"/>
    </location>
</feature>
<dbReference type="AlphaFoldDB" id="A0A9P1IBT3"/>
<name>A0A9P1IBT3_9PELO</name>
<accession>A0A9P1IBT3</accession>
<evidence type="ECO:0008006" key="4">
    <source>
        <dbReference type="Google" id="ProtNLM"/>
    </source>
</evidence>
<dbReference type="PANTHER" id="PTHR37919:SF2">
    <property type="entry name" value="EXPERA DOMAIN-CONTAINING PROTEIN"/>
    <property type="match status" value="1"/>
</dbReference>
<gene>
    <name evidence="2" type="ORF">CAMP_LOCUS4703</name>
</gene>
<comment type="caution">
    <text evidence="2">The sequence shown here is derived from an EMBL/GenBank/DDBJ whole genome shotgun (WGS) entry which is preliminary data.</text>
</comment>
<dbReference type="PANTHER" id="PTHR37919">
    <property type="entry name" value="PROTEIN CBG05606"/>
    <property type="match status" value="1"/>
</dbReference>
<reference evidence="2" key="1">
    <citation type="submission" date="2022-11" db="EMBL/GenBank/DDBJ databases">
        <authorList>
            <person name="Kikuchi T."/>
        </authorList>
    </citation>
    <scope>NUCLEOTIDE SEQUENCE</scope>
    <source>
        <strain evidence="2">PS1010</strain>
    </source>
</reference>
<evidence type="ECO:0000313" key="2">
    <source>
        <dbReference type="EMBL" id="CAI5442066.1"/>
    </source>
</evidence>
<sequence>MRFLPTVTGKNDKERFSHHFFVLNMSRPAVLPLWVTIWLLASGVICLLDVIYTMFRPYTNSEKGFILNTLFYGWKLYSSVDVRYAKTNDIVTCSTGRVMLIEIALNFIAVFLAWKRSRHALLLAFTTSALVFWKTFWYLSLYIAPPAGNPPFFTNQYGYLGMTLIFWIPNGVWVVLPFCVMIALWNKLALPIEYEEQFNNSYEKPPGLSSP</sequence>
<evidence type="ECO:0000313" key="3">
    <source>
        <dbReference type="Proteomes" id="UP001152747"/>
    </source>
</evidence>
<dbReference type="OrthoDB" id="60858at2759"/>
<organism evidence="2 3">
    <name type="scientific">Caenorhabditis angaria</name>
    <dbReference type="NCBI Taxonomy" id="860376"/>
    <lineage>
        <taxon>Eukaryota</taxon>
        <taxon>Metazoa</taxon>
        <taxon>Ecdysozoa</taxon>
        <taxon>Nematoda</taxon>
        <taxon>Chromadorea</taxon>
        <taxon>Rhabditida</taxon>
        <taxon>Rhabditina</taxon>
        <taxon>Rhabditomorpha</taxon>
        <taxon>Rhabditoidea</taxon>
        <taxon>Rhabditidae</taxon>
        <taxon>Peloderinae</taxon>
        <taxon>Caenorhabditis</taxon>
    </lineage>
</organism>
<evidence type="ECO:0000256" key="1">
    <source>
        <dbReference type="SAM" id="Phobius"/>
    </source>
</evidence>